<evidence type="ECO:0000313" key="1">
    <source>
        <dbReference type="EMBL" id="TYS46895.1"/>
    </source>
</evidence>
<name>A0A5D4R676_9BACI</name>
<evidence type="ECO:0000313" key="2">
    <source>
        <dbReference type="Proteomes" id="UP000322139"/>
    </source>
</evidence>
<dbReference type="Proteomes" id="UP000322139">
    <property type="component" value="Unassembled WGS sequence"/>
</dbReference>
<accession>A0A5D4R676</accession>
<dbReference type="InterPro" id="IPR019587">
    <property type="entry name" value="Polyketide_cyclase/dehydratase"/>
</dbReference>
<proteinExistence type="predicted"/>
<dbReference type="AlphaFoldDB" id="A0A5D4R676"/>
<organism evidence="1 2">
    <name type="scientific">Bacillus infantis</name>
    <dbReference type="NCBI Taxonomy" id="324767"/>
    <lineage>
        <taxon>Bacteria</taxon>
        <taxon>Bacillati</taxon>
        <taxon>Bacillota</taxon>
        <taxon>Bacilli</taxon>
        <taxon>Bacillales</taxon>
        <taxon>Bacillaceae</taxon>
        <taxon>Bacillus</taxon>
    </lineage>
</organism>
<dbReference type="SUPFAM" id="SSF55961">
    <property type="entry name" value="Bet v1-like"/>
    <property type="match status" value="1"/>
</dbReference>
<dbReference type="Gene3D" id="3.30.530.20">
    <property type="match status" value="1"/>
</dbReference>
<dbReference type="RefSeq" id="WP_148975627.1">
    <property type="nucleotide sequence ID" value="NZ_JBNIKT010000001.1"/>
</dbReference>
<dbReference type="CDD" id="cd08865">
    <property type="entry name" value="SRPBCC_10"/>
    <property type="match status" value="1"/>
</dbReference>
<dbReference type="EMBL" id="VTER01000007">
    <property type="protein sequence ID" value="TYS46895.1"/>
    <property type="molecule type" value="Genomic_DNA"/>
</dbReference>
<dbReference type="Pfam" id="PF10604">
    <property type="entry name" value="Polyketide_cyc2"/>
    <property type="match status" value="1"/>
</dbReference>
<dbReference type="InterPro" id="IPR023393">
    <property type="entry name" value="START-like_dom_sf"/>
</dbReference>
<evidence type="ECO:0008006" key="3">
    <source>
        <dbReference type="Google" id="ProtNLM"/>
    </source>
</evidence>
<protein>
    <recommendedName>
        <fullName evidence="3">DUF3284 domain-containing protein</fullName>
    </recommendedName>
</protein>
<comment type="caution">
    <text evidence="1">The sequence shown here is derived from an EMBL/GenBank/DDBJ whole genome shotgun (WGS) entry which is preliminary data.</text>
</comment>
<sequence length="147" mass="16692">MADFKSTVIIRRPVAEVFQYATNPDNAPEIMPNVVKMEKATDGPIGPSTKFIETRMIRGKKVKAEIEYTQFEQDRSYTAKSNSNGLVVTYDYTFTEIDEGTQVELEANIHTSGFIMSLTKPMLVKIIKKEDGRQLSYLKQMLQGDED</sequence>
<reference evidence="1 2" key="1">
    <citation type="submission" date="2019-08" db="EMBL/GenBank/DDBJ databases">
        <title>Bacillus genomes from the desert of Cuatro Cienegas, Coahuila.</title>
        <authorList>
            <person name="Olmedo-Alvarez G."/>
        </authorList>
    </citation>
    <scope>NUCLEOTIDE SEQUENCE [LARGE SCALE GENOMIC DNA]</scope>
    <source>
        <strain evidence="1 2">CH446_14T</strain>
    </source>
</reference>
<gene>
    <name evidence="1" type="ORF">FZD51_15635</name>
</gene>